<dbReference type="STRING" id="59895.A0A103YFB6"/>
<feature type="region of interest" description="Disordered" evidence="1">
    <location>
        <begin position="144"/>
        <end position="169"/>
    </location>
</feature>
<protein>
    <submittedName>
        <fullName evidence="3">Zinc finger, RING/FYVE/PHD-type</fullName>
    </submittedName>
</protein>
<dbReference type="Proteomes" id="UP000243975">
    <property type="component" value="Unassembled WGS sequence"/>
</dbReference>
<reference evidence="3 4" key="1">
    <citation type="journal article" date="2016" name="Sci. Rep.">
        <title>The genome sequence of the outbreeding globe artichoke constructed de novo incorporating a phase-aware low-pass sequencing strategy of F1 progeny.</title>
        <authorList>
            <person name="Scaglione D."/>
            <person name="Reyes-Chin-Wo S."/>
            <person name="Acquadro A."/>
            <person name="Froenicke L."/>
            <person name="Portis E."/>
            <person name="Beitel C."/>
            <person name="Tirone M."/>
            <person name="Mauro R."/>
            <person name="Lo Monaco A."/>
            <person name="Mauromicale G."/>
            <person name="Faccioli P."/>
            <person name="Cattivelli L."/>
            <person name="Rieseberg L."/>
            <person name="Michelmore R."/>
            <person name="Lanteri S."/>
        </authorList>
    </citation>
    <scope>NUCLEOTIDE SEQUENCE [LARGE SCALE GENOMIC DNA]</scope>
    <source>
        <strain evidence="3">2C</strain>
    </source>
</reference>
<keyword evidence="2" id="KW-0732">Signal</keyword>
<evidence type="ECO:0000313" key="4">
    <source>
        <dbReference type="Proteomes" id="UP000243975"/>
    </source>
</evidence>
<name>A0A103YFB6_CYNCS</name>
<keyword evidence="4" id="KW-1185">Reference proteome</keyword>
<feature type="signal peptide" evidence="2">
    <location>
        <begin position="1"/>
        <end position="28"/>
    </location>
</feature>
<dbReference type="PANTHER" id="PTHR46235:SF3">
    <property type="entry name" value="PHD FINGER-CONTAINING PROTEIN DDB_G0268158"/>
    <property type="match status" value="1"/>
</dbReference>
<evidence type="ECO:0000256" key="2">
    <source>
        <dbReference type="SAM" id="SignalP"/>
    </source>
</evidence>
<dbReference type="Gene3D" id="3.30.40.10">
    <property type="entry name" value="Zinc/RING finger domain, C3HC4 (zinc finger)"/>
    <property type="match status" value="1"/>
</dbReference>
<feature type="chain" id="PRO_5007119663" evidence="2">
    <location>
        <begin position="29"/>
        <end position="263"/>
    </location>
</feature>
<dbReference type="EMBL" id="LEKV01001376">
    <property type="protein sequence ID" value="KVI08047.1"/>
    <property type="molecule type" value="Genomic_DNA"/>
</dbReference>
<dbReference type="PANTHER" id="PTHR46235">
    <property type="entry name" value="PHD FINGER-CONTAINING PROTEIN DDB_G0268158"/>
    <property type="match status" value="1"/>
</dbReference>
<proteinExistence type="predicted"/>
<dbReference type="AlphaFoldDB" id="A0A103YFB6"/>
<evidence type="ECO:0000256" key="1">
    <source>
        <dbReference type="SAM" id="MobiDB-lite"/>
    </source>
</evidence>
<organism evidence="3 4">
    <name type="scientific">Cynara cardunculus var. scolymus</name>
    <name type="common">Globe artichoke</name>
    <name type="synonym">Cynara scolymus</name>
    <dbReference type="NCBI Taxonomy" id="59895"/>
    <lineage>
        <taxon>Eukaryota</taxon>
        <taxon>Viridiplantae</taxon>
        <taxon>Streptophyta</taxon>
        <taxon>Embryophyta</taxon>
        <taxon>Tracheophyta</taxon>
        <taxon>Spermatophyta</taxon>
        <taxon>Magnoliopsida</taxon>
        <taxon>eudicotyledons</taxon>
        <taxon>Gunneridae</taxon>
        <taxon>Pentapetalae</taxon>
        <taxon>asterids</taxon>
        <taxon>campanulids</taxon>
        <taxon>Asterales</taxon>
        <taxon>Asteraceae</taxon>
        <taxon>Carduoideae</taxon>
        <taxon>Cardueae</taxon>
        <taxon>Carduinae</taxon>
        <taxon>Cynara</taxon>
    </lineage>
</organism>
<dbReference type="InterPro" id="IPR013083">
    <property type="entry name" value="Znf_RING/FYVE/PHD"/>
</dbReference>
<accession>A0A103YFB6</accession>
<gene>
    <name evidence="3" type="ORF">Ccrd_013579</name>
</gene>
<evidence type="ECO:0000313" key="3">
    <source>
        <dbReference type="EMBL" id="KVI08047.1"/>
    </source>
</evidence>
<dbReference type="Gramene" id="KVI08047">
    <property type="protein sequence ID" value="KVI08047"/>
    <property type="gene ID" value="Ccrd_013579"/>
</dbReference>
<sequence length="263" mass="30076">MRKVMLQHRNFKKILLLVSHLHVMPTNAINVKRESMKRWKPYYLQAMPEVIPQKGLPNQIVFWNEDNDEDVIASAWNDLFPKVRALLYCLKPKIDVELGIPFNIGHSKKHAVESLISKKEVASSNYTSENGCFSKSQKTRDEKFSSSVRSVDSSNKRMKMSSWSEPMKRQRRKALDENIKVTLKPNFIVDDMNGECGDEELTFKEVKECESDEEDNGFQTVCAICDDGGDLTCCEGKCLRAFHATIESAESKCESLGLRVEIM</sequence>
<comment type="caution">
    <text evidence="3">The sequence shown here is derived from an EMBL/GenBank/DDBJ whole genome shotgun (WGS) entry which is preliminary data.</text>
</comment>